<protein>
    <submittedName>
        <fullName evidence="1">Uncharacterized protein</fullName>
    </submittedName>
</protein>
<dbReference type="EMBL" id="FOFX01000002">
    <property type="protein sequence ID" value="SEP71815.1"/>
    <property type="molecule type" value="Genomic_DNA"/>
</dbReference>
<proteinExistence type="predicted"/>
<gene>
    <name evidence="1" type="ORF">SAMN05421510_1002117</name>
</gene>
<reference evidence="1 2" key="1">
    <citation type="submission" date="2016-10" db="EMBL/GenBank/DDBJ databases">
        <authorList>
            <person name="de Groot N.N."/>
        </authorList>
    </citation>
    <scope>NUCLEOTIDE SEQUENCE [LARGE SCALE GENOMIC DNA]</scope>
    <source>
        <strain evidence="1 2">Nm9</strain>
    </source>
</reference>
<evidence type="ECO:0000313" key="1">
    <source>
        <dbReference type="EMBL" id="SEP71815.1"/>
    </source>
</evidence>
<dbReference type="Proteomes" id="UP000181998">
    <property type="component" value="Unassembled WGS sequence"/>
</dbReference>
<accession>A0A1H9A5C4</accession>
<name>A0A1H9A5C4_9PROT</name>
<dbReference type="RefSeq" id="WP_074719592.1">
    <property type="nucleotide sequence ID" value="NZ_FOFX01000002.1"/>
</dbReference>
<dbReference type="OrthoDB" id="9960690at2"/>
<organism evidence="1 2">
    <name type="scientific">Nitrosomonas ureae</name>
    <dbReference type="NCBI Taxonomy" id="44577"/>
    <lineage>
        <taxon>Bacteria</taxon>
        <taxon>Pseudomonadati</taxon>
        <taxon>Pseudomonadota</taxon>
        <taxon>Betaproteobacteria</taxon>
        <taxon>Nitrosomonadales</taxon>
        <taxon>Nitrosomonadaceae</taxon>
        <taxon>Nitrosomonas</taxon>
    </lineage>
</organism>
<sequence length="187" mass="21921">MVNKNRTIEETQKINEKASLVKSGVKQMGYEVQALQEEANCLSLPDDIPELLESWLNHAENMSDDLSQKSTIKKLLRVALNDFYLNDMQQVRLSILRVMKNFENASHDKWVIGVQKQYGHNAERLRQLNKQTIEPKHDLWQAKADYFRSKYDRKMSKLELAKKIKDHLDENDPEKSGAIERIRKIIK</sequence>
<dbReference type="AlphaFoldDB" id="A0A1H9A5C4"/>
<evidence type="ECO:0000313" key="2">
    <source>
        <dbReference type="Proteomes" id="UP000181998"/>
    </source>
</evidence>